<comment type="subcellular location">
    <subcellularLocation>
        <location evidence="2">Cell membrane</location>
        <topology evidence="2">Multi-pass membrane protein</topology>
    </subcellularLocation>
</comment>
<dbReference type="STRING" id="1817760.A2151_03990"/>
<dbReference type="GO" id="GO:0005886">
    <property type="term" value="C:plasma membrane"/>
    <property type="evidence" value="ECO:0007669"/>
    <property type="project" value="UniProtKB-SubCell"/>
</dbReference>
<keyword evidence="4" id="KW-1003">Cell membrane</keyword>
<evidence type="ECO:0000259" key="14">
    <source>
        <dbReference type="Pfam" id="PF01292"/>
    </source>
</evidence>
<keyword evidence="10" id="KW-0408">Iron</keyword>
<evidence type="ECO:0000256" key="9">
    <source>
        <dbReference type="ARBA" id="ARBA00022989"/>
    </source>
</evidence>
<evidence type="ECO:0000256" key="4">
    <source>
        <dbReference type="ARBA" id="ARBA00022475"/>
    </source>
</evidence>
<feature type="transmembrane region" description="Helical" evidence="13">
    <location>
        <begin position="15"/>
        <end position="35"/>
    </location>
</feature>
<feature type="transmembrane region" description="Helical" evidence="13">
    <location>
        <begin position="90"/>
        <end position="109"/>
    </location>
</feature>
<dbReference type="GO" id="GO:0022904">
    <property type="term" value="P:respiratory electron transport chain"/>
    <property type="evidence" value="ECO:0007669"/>
    <property type="project" value="InterPro"/>
</dbReference>
<keyword evidence="6 13" id="KW-0812">Transmembrane</keyword>
<gene>
    <name evidence="15" type="ORF">A2151_03990</name>
</gene>
<dbReference type="SUPFAM" id="SSF81342">
    <property type="entry name" value="Transmembrane di-heme cytochromes"/>
    <property type="match status" value="1"/>
</dbReference>
<evidence type="ECO:0000256" key="7">
    <source>
        <dbReference type="ARBA" id="ARBA00022723"/>
    </source>
</evidence>
<dbReference type="EMBL" id="MFSU01000029">
    <property type="protein sequence ID" value="OGI48363.1"/>
    <property type="molecule type" value="Genomic_DNA"/>
</dbReference>
<comment type="caution">
    <text evidence="15">The sequence shown here is derived from an EMBL/GenBank/DDBJ whole genome shotgun (WGS) entry which is preliminary data.</text>
</comment>
<feature type="transmembrane region" description="Helical" evidence="13">
    <location>
        <begin position="142"/>
        <end position="162"/>
    </location>
</feature>
<evidence type="ECO:0000256" key="11">
    <source>
        <dbReference type="ARBA" id="ARBA00023136"/>
    </source>
</evidence>
<evidence type="ECO:0000256" key="12">
    <source>
        <dbReference type="ARBA" id="ARBA00037975"/>
    </source>
</evidence>
<keyword evidence="7" id="KW-0479">Metal-binding</keyword>
<dbReference type="GO" id="GO:0046872">
    <property type="term" value="F:metal ion binding"/>
    <property type="evidence" value="ECO:0007669"/>
    <property type="project" value="UniProtKB-KW"/>
</dbReference>
<dbReference type="InterPro" id="IPR011577">
    <property type="entry name" value="Cyt_b561_bac/Ni-Hgenase"/>
</dbReference>
<feature type="domain" description="Cytochrome b561 bacterial/Ni-hydrogenase" evidence="14">
    <location>
        <begin position="9"/>
        <end position="179"/>
    </location>
</feature>
<evidence type="ECO:0000256" key="10">
    <source>
        <dbReference type="ARBA" id="ARBA00023004"/>
    </source>
</evidence>
<evidence type="ECO:0000313" key="16">
    <source>
        <dbReference type="Proteomes" id="UP000178885"/>
    </source>
</evidence>
<feature type="transmembrane region" description="Helical" evidence="13">
    <location>
        <begin position="47"/>
        <end position="70"/>
    </location>
</feature>
<keyword evidence="11 13" id="KW-0472">Membrane</keyword>
<evidence type="ECO:0000256" key="1">
    <source>
        <dbReference type="ARBA" id="ARBA00001970"/>
    </source>
</evidence>
<evidence type="ECO:0000256" key="2">
    <source>
        <dbReference type="ARBA" id="ARBA00004651"/>
    </source>
</evidence>
<reference evidence="15 16" key="1">
    <citation type="journal article" date="2016" name="Nat. Commun.">
        <title>Thousands of microbial genomes shed light on interconnected biogeochemical processes in an aquifer system.</title>
        <authorList>
            <person name="Anantharaman K."/>
            <person name="Brown C.T."/>
            <person name="Hug L.A."/>
            <person name="Sharon I."/>
            <person name="Castelle C.J."/>
            <person name="Probst A.J."/>
            <person name="Thomas B.C."/>
            <person name="Singh A."/>
            <person name="Wilkins M.J."/>
            <person name="Karaoz U."/>
            <person name="Brodie E.L."/>
            <person name="Williams K.H."/>
            <person name="Hubbard S.S."/>
            <person name="Banfield J.F."/>
        </authorList>
    </citation>
    <scope>NUCLEOTIDE SEQUENCE [LARGE SCALE GENOMIC DNA]</scope>
</reference>
<dbReference type="GO" id="GO:0009055">
    <property type="term" value="F:electron transfer activity"/>
    <property type="evidence" value="ECO:0007669"/>
    <property type="project" value="InterPro"/>
</dbReference>
<dbReference type="PANTHER" id="PTHR30529">
    <property type="entry name" value="CYTOCHROME B561"/>
    <property type="match status" value="1"/>
</dbReference>
<dbReference type="PANTHER" id="PTHR30529:SF1">
    <property type="entry name" value="CYTOCHROME B561 HOMOLOG 2"/>
    <property type="match status" value="1"/>
</dbReference>
<evidence type="ECO:0000256" key="6">
    <source>
        <dbReference type="ARBA" id="ARBA00022692"/>
    </source>
</evidence>
<name>A0A1F6TT93_9PROT</name>
<comment type="cofactor">
    <cofactor evidence="1">
        <name>heme b</name>
        <dbReference type="ChEBI" id="CHEBI:60344"/>
    </cofactor>
</comment>
<protein>
    <recommendedName>
        <fullName evidence="14">Cytochrome b561 bacterial/Ni-hydrogenase domain-containing protein</fullName>
    </recommendedName>
</protein>
<dbReference type="AlphaFoldDB" id="A0A1F6TT93"/>
<dbReference type="Pfam" id="PF01292">
    <property type="entry name" value="Ni_hydr_CYTB"/>
    <property type="match status" value="1"/>
</dbReference>
<sequence length="184" mass="20632">MLRNTRESWGAPAKLLHWTMAALVFAQFALGWLAASWRLSPTKLNLFVWHKSTGILLLALVTVRIVWRLLNPTPALPAGLPRWERAAARASHLLLYLLLVAMPLTGWIINSTANIPFRVFWLFPLPDITAPDKALEELAKKVHLGLFIALALTLTVHIGAALRHHFVKHNDILARMLPGKGRRA</sequence>
<dbReference type="Proteomes" id="UP000178885">
    <property type="component" value="Unassembled WGS sequence"/>
</dbReference>
<evidence type="ECO:0000313" key="15">
    <source>
        <dbReference type="EMBL" id="OGI48363.1"/>
    </source>
</evidence>
<evidence type="ECO:0000256" key="8">
    <source>
        <dbReference type="ARBA" id="ARBA00022982"/>
    </source>
</evidence>
<keyword evidence="3" id="KW-0813">Transport</keyword>
<organism evidence="15 16">
    <name type="scientific">Candidatus Muproteobacteria bacterium RBG_16_65_34</name>
    <dbReference type="NCBI Taxonomy" id="1817760"/>
    <lineage>
        <taxon>Bacteria</taxon>
        <taxon>Pseudomonadati</taxon>
        <taxon>Pseudomonadota</taxon>
        <taxon>Candidatus Muproteobacteria</taxon>
    </lineage>
</organism>
<comment type="similarity">
    <text evidence="12">Belongs to the cytochrome b561 family.</text>
</comment>
<dbReference type="InterPro" id="IPR016174">
    <property type="entry name" value="Di-haem_cyt_TM"/>
</dbReference>
<keyword evidence="5" id="KW-0349">Heme</keyword>
<dbReference type="Gene3D" id="1.20.950.20">
    <property type="entry name" value="Transmembrane di-heme cytochromes, Chain C"/>
    <property type="match status" value="1"/>
</dbReference>
<evidence type="ECO:0000256" key="13">
    <source>
        <dbReference type="SAM" id="Phobius"/>
    </source>
</evidence>
<evidence type="ECO:0000256" key="3">
    <source>
        <dbReference type="ARBA" id="ARBA00022448"/>
    </source>
</evidence>
<dbReference type="GO" id="GO:0020037">
    <property type="term" value="F:heme binding"/>
    <property type="evidence" value="ECO:0007669"/>
    <property type="project" value="TreeGrafter"/>
</dbReference>
<evidence type="ECO:0000256" key="5">
    <source>
        <dbReference type="ARBA" id="ARBA00022617"/>
    </source>
</evidence>
<accession>A0A1F6TT93</accession>
<dbReference type="InterPro" id="IPR052168">
    <property type="entry name" value="Cytochrome_b561_oxidase"/>
</dbReference>
<proteinExistence type="inferred from homology"/>
<keyword evidence="8" id="KW-0249">Electron transport</keyword>
<keyword evidence="9 13" id="KW-1133">Transmembrane helix</keyword>